<gene>
    <name evidence="4" type="ORF">ACFQ5G_28610</name>
</gene>
<feature type="transmembrane region" description="Helical" evidence="2">
    <location>
        <begin position="7"/>
        <end position="25"/>
    </location>
</feature>
<feature type="transmembrane region" description="Helical" evidence="2">
    <location>
        <begin position="221"/>
        <end position="239"/>
    </location>
</feature>
<reference evidence="5" key="1">
    <citation type="journal article" date="2019" name="Int. J. Syst. Evol. Microbiol.">
        <title>The Global Catalogue of Microorganisms (GCM) 10K type strain sequencing project: providing services to taxonomists for standard genome sequencing and annotation.</title>
        <authorList>
            <consortium name="The Broad Institute Genomics Platform"/>
            <consortium name="The Broad Institute Genome Sequencing Center for Infectious Disease"/>
            <person name="Wu L."/>
            <person name="Ma J."/>
        </authorList>
    </citation>
    <scope>NUCLEOTIDE SEQUENCE [LARGE SCALE GENOMIC DNA]</scope>
    <source>
        <strain evidence="5">CCM 7526</strain>
    </source>
</reference>
<dbReference type="EC" id="2.3.-.-" evidence="4"/>
<feature type="transmembrane region" description="Helical" evidence="2">
    <location>
        <begin position="110"/>
        <end position="137"/>
    </location>
</feature>
<dbReference type="Proteomes" id="UP001597183">
    <property type="component" value="Unassembled WGS sequence"/>
</dbReference>
<evidence type="ECO:0000256" key="2">
    <source>
        <dbReference type="SAM" id="Phobius"/>
    </source>
</evidence>
<feature type="domain" description="Acyltransferase 3" evidence="3">
    <location>
        <begin position="7"/>
        <end position="358"/>
    </location>
</feature>
<dbReference type="RefSeq" id="WP_317792502.1">
    <property type="nucleotide sequence ID" value="NZ_AP028461.1"/>
</dbReference>
<evidence type="ECO:0000259" key="3">
    <source>
        <dbReference type="Pfam" id="PF01757"/>
    </source>
</evidence>
<name>A0ABW4AEW4_9ACTN</name>
<keyword evidence="5" id="KW-1185">Reference proteome</keyword>
<feature type="transmembrane region" description="Helical" evidence="2">
    <location>
        <begin position="197"/>
        <end position="215"/>
    </location>
</feature>
<protein>
    <submittedName>
        <fullName evidence="4">Acyltransferase family protein</fullName>
        <ecNumber evidence="4">2.3.-.-</ecNumber>
    </submittedName>
</protein>
<dbReference type="GO" id="GO:0016746">
    <property type="term" value="F:acyltransferase activity"/>
    <property type="evidence" value="ECO:0007669"/>
    <property type="project" value="UniProtKB-KW"/>
</dbReference>
<feature type="transmembrane region" description="Helical" evidence="2">
    <location>
        <begin position="149"/>
        <end position="166"/>
    </location>
</feature>
<evidence type="ECO:0000313" key="4">
    <source>
        <dbReference type="EMBL" id="MFD1369316.1"/>
    </source>
</evidence>
<organism evidence="4 5">
    <name type="scientific">Actinoplanes sichuanensis</name>
    <dbReference type="NCBI Taxonomy" id="512349"/>
    <lineage>
        <taxon>Bacteria</taxon>
        <taxon>Bacillati</taxon>
        <taxon>Actinomycetota</taxon>
        <taxon>Actinomycetes</taxon>
        <taxon>Micromonosporales</taxon>
        <taxon>Micromonosporaceae</taxon>
        <taxon>Actinoplanes</taxon>
    </lineage>
</organism>
<feature type="transmembrane region" description="Helical" evidence="2">
    <location>
        <begin position="80"/>
        <end position="98"/>
    </location>
</feature>
<evidence type="ECO:0000256" key="1">
    <source>
        <dbReference type="SAM" id="MobiDB-lite"/>
    </source>
</evidence>
<sequence length="400" mass="43101">MTAPRLAWLDGLRAIAVLLVVYAHLTRFVFTDLRAVTGEWLHAGTAGVMLFFLVSGYIIPASLERHGDLRAFWRSRIRRLFPLYLAVIAVLVVAHPPAEPLAAAVGHATMLPFLAGVPLITAVFWTLSFEMAFYLLVTTLFTVRATRSVLPPVLLALAGAITAPLVPLRFGQVPVVTAVVLVLGLAGVVSGRRWAEVTGGLLLGGLALTLLVFNMDPAHAHDGLPILAVMFTGTVVYRADHGQTSWWRAGVVIAVVAASLLTTWIGELVALDALTPRYVTRSVLTLLVFGGAFAAGMRLRHRRTPAWLSRIGVISYSVYLIHYVLIELGGPILTSNVPDPLLAAGYLTAVLTISWLTHRYIELPGQRLGTRRPDKHPTSATTRTSRDRGTGVATGGGPAR</sequence>
<dbReference type="PANTHER" id="PTHR23028">
    <property type="entry name" value="ACETYLTRANSFERASE"/>
    <property type="match status" value="1"/>
</dbReference>
<keyword evidence="4" id="KW-0808">Transferase</keyword>
<comment type="caution">
    <text evidence="4">The sequence shown here is derived from an EMBL/GenBank/DDBJ whole genome shotgun (WGS) entry which is preliminary data.</text>
</comment>
<feature type="transmembrane region" description="Helical" evidence="2">
    <location>
        <begin position="341"/>
        <end position="361"/>
    </location>
</feature>
<dbReference type="InterPro" id="IPR002656">
    <property type="entry name" value="Acyl_transf_3_dom"/>
</dbReference>
<dbReference type="InterPro" id="IPR050879">
    <property type="entry name" value="Acyltransferase_3"/>
</dbReference>
<dbReference type="Pfam" id="PF01757">
    <property type="entry name" value="Acyl_transf_3"/>
    <property type="match status" value="1"/>
</dbReference>
<keyword evidence="4" id="KW-0012">Acyltransferase</keyword>
<keyword evidence="2" id="KW-0812">Transmembrane</keyword>
<feature type="region of interest" description="Disordered" evidence="1">
    <location>
        <begin position="367"/>
        <end position="400"/>
    </location>
</feature>
<accession>A0ABW4AEW4</accession>
<keyword evidence="2" id="KW-1133">Transmembrane helix</keyword>
<feature type="transmembrane region" description="Helical" evidence="2">
    <location>
        <begin position="40"/>
        <end position="59"/>
    </location>
</feature>
<dbReference type="EMBL" id="JBHTMK010000040">
    <property type="protein sequence ID" value="MFD1369316.1"/>
    <property type="molecule type" value="Genomic_DNA"/>
</dbReference>
<proteinExistence type="predicted"/>
<feature type="transmembrane region" description="Helical" evidence="2">
    <location>
        <begin position="172"/>
        <end position="190"/>
    </location>
</feature>
<evidence type="ECO:0000313" key="5">
    <source>
        <dbReference type="Proteomes" id="UP001597183"/>
    </source>
</evidence>
<feature type="transmembrane region" description="Helical" evidence="2">
    <location>
        <begin position="278"/>
        <end position="295"/>
    </location>
</feature>
<dbReference type="PANTHER" id="PTHR23028:SF53">
    <property type="entry name" value="ACYL_TRANSF_3 DOMAIN-CONTAINING PROTEIN"/>
    <property type="match status" value="1"/>
</dbReference>
<feature type="transmembrane region" description="Helical" evidence="2">
    <location>
        <begin position="307"/>
        <end position="326"/>
    </location>
</feature>
<feature type="transmembrane region" description="Helical" evidence="2">
    <location>
        <begin position="246"/>
        <end position="266"/>
    </location>
</feature>
<keyword evidence="2" id="KW-0472">Membrane</keyword>